<gene>
    <name evidence="1" type="ORF">MICH65_0618</name>
</gene>
<dbReference type="EMBL" id="CP047901">
    <property type="protein sequence ID" value="QHO63599.1"/>
    <property type="molecule type" value="Genomic_DNA"/>
</dbReference>
<accession>A0A857N8B8</accession>
<dbReference type="RefSeq" id="WP_161931972.1">
    <property type="nucleotide sequence ID" value="NZ_CP047901.1"/>
</dbReference>
<keyword evidence="2" id="KW-1185">Reference proteome</keyword>
<protein>
    <submittedName>
        <fullName evidence="1">Uncharacterized protein</fullName>
    </submittedName>
</protein>
<dbReference type="KEGG" id="caqa:MICH65_0618"/>
<reference evidence="2" key="1">
    <citation type="journal article" date="2020" name="Microorganisms">
        <title>Complete Genome of a Member of a New Bacterial Lineage in the Microgenomates Group Reveals an Unusual Nucleotide Composition Disparity Between Two Strands of DNA and Limited Metabolic Potential.</title>
        <authorList>
            <person name="Kadnikov V.V."/>
            <person name="Mardanov A.V."/>
            <person name="Beletsky A.V."/>
            <person name="Karnachuk O.V."/>
            <person name="Ravin N.V."/>
        </authorList>
    </citation>
    <scope>NUCLEOTIDE SEQUENCE [LARGE SCALE GENOMIC DNA]</scope>
</reference>
<dbReference type="Proteomes" id="UP000463983">
    <property type="component" value="Chromosome"/>
</dbReference>
<proteinExistence type="predicted"/>
<name>A0A857N8B8_9BACT</name>
<evidence type="ECO:0000313" key="1">
    <source>
        <dbReference type="EMBL" id="QHO63599.1"/>
    </source>
</evidence>
<evidence type="ECO:0000313" key="2">
    <source>
        <dbReference type="Proteomes" id="UP000463983"/>
    </source>
</evidence>
<organism evidence="1 2">
    <name type="scientific">Candidatus Chazhemtobacterium aquaticus</name>
    <dbReference type="NCBI Taxonomy" id="2715735"/>
    <lineage>
        <taxon>Bacteria</taxon>
        <taxon>Candidatus Chazhemtobacteraceae</taxon>
        <taxon>Candidatus Chazhemtobacterium</taxon>
    </lineage>
</organism>
<dbReference type="AlphaFoldDB" id="A0A857N8B8"/>
<sequence>MVERPNTPPEAFPGAFFEYDEGSPTGTMILHYHGHISAQDLELFDLLPDQAVITHTTGIEDEPITRVEFIAPNPDYMDENNSPLPETLE</sequence>